<feature type="transmembrane region" description="Helical" evidence="4">
    <location>
        <begin position="255"/>
        <end position="273"/>
    </location>
</feature>
<dbReference type="InterPro" id="IPR036259">
    <property type="entry name" value="MFS_trans_sf"/>
</dbReference>
<keyword evidence="4" id="KW-0472">Membrane</keyword>
<organism evidence="5 6">
    <name type="scientific">Fusarium euwallaceae</name>
    <dbReference type="NCBI Taxonomy" id="1147111"/>
    <lineage>
        <taxon>Eukaryota</taxon>
        <taxon>Fungi</taxon>
        <taxon>Dikarya</taxon>
        <taxon>Ascomycota</taxon>
        <taxon>Pezizomycotina</taxon>
        <taxon>Sordariomycetes</taxon>
        <taxon>Hypocreomycetidae</taxon>
        <taxon>Hypocreales</taxon>
        <taxon>Nectriaceae</taxon>
        <taxon>Fusarium</taxon>
        <taxon>Fusarium solani species complex</taxon>
    </lineage>
</organism>
<evidence type="ECO:0000313" key="5">
    <source>
        <dbReference type="EMBL" id="RTE70306.1"/>
    </source>
</evidence>
<keyword evidence="6" id="KW-1185">Reference proteome</keyword>
<dbReference type="Pfam" id="PF07690">
    <property type="entry name" value="MFS_1"/>
    <property type="match status" value="1"/>
</dbReference>
<comment type="similarity">
    <text evidence="2">Belongs to the major facilitator superfamily. Monocarboxylate porter (TC 2.A.1.13) family.</text>
</comment>
<evidence type="ECO:0000313" key="6">
    <source>
        <dbReference type="Proteomes" id="UP000287124"/>
    </source>
</evidence>
<feature type="transmembrane region" description="Helical" evidence="4">
    <location>
        <begin position="28"/>
        <end position="47"/>
    </location>
</feature>
<reference evidence="5 6" key="1">
    <citation type="submission" date="2017-06" db="EMBL/GenBank/DDBJ databases">
        <title>Comparative genomic analysis of Ambrosia Fusariam Clade fungi.</title>
        <authorList>
            <person name="Stajich J.E."/>
            <person name="Carrillo J."/>
            <person name="Kijimoto T."/>
            <person name="Eskalen A."/>
            <person name="O'Donnell K."/>
            <person name="Kasson M."/>
        </authorList>
    </citation>
    <scope>NUCLEOTIDE SEQUENCE [LARGE SCALE GENOMIC DNA]</scope>
    <source>
        <strain evidence="5 6">UCR1854</strain>
    </source>
</reference>
<evidence type="ECO:0008006" key="7">
    <source>
        <dbReference type="Google" id="ProtNLM"/>
    </source>
</evidence>
<proteinExistence type="inferred from homology"/>
<dbReference type="AlphaFoldDB" id="A0A430L3L1"/>
<evidence type="ECO:0000256" key="2">
    <source>
        <dbReference type="ARBA" id="ARBA00006727"/>
    </source>
</evidence>
<feature type="transmembrane region" description="Helical" evidence="4">
    <location>
        <begin position="225"/>
        <end position="243"/>
    </location>
</feature>
<evidence type="ECO:0000256" key="1">
    <source>
        <dbReference type="ARBA" id="ARBA00004141"/>
    </source>
</evidence>
<feature type="transmembrane region" description="Helical" evidence="4">
    <location>
        <begin position="79"/>
        <end position="103"/>
    </location>
</feature>
<feature type="transmembrane region" description="Helical" evidence="4">
    <location>
        <begin position="146"/>
        <end position="166"/>
    </location>
</feature>
<protein>
    <recommendedName>
        <fullName evidence="7">Major facilitator superfamily (MFS) profile domain-containing protein</fullName>
    </recommendedName>
</protein>
<dbReference type="EMBL" id="MIKF01000468">
    <property type="protein sequence ID" value="RTE70306.1"/>
    <property type="molecule type" value="Genomic_DNA"/>
</dbReference>
<dbReference type="PANTHER" id="PTHR11360">
    <property type="entry name" value="MONOCARBOXYLATE TRANSPORTER"/>
    <property type="match status" value="1"/>
</dbReference>
<evidence type="ECO:0000256" key="4">
    <source>
        <dbReference type="SAM" id="Phobius"/>
    </source>
</evidence>
<feature type="transmembrane region" description="Helical" evidence="4">
    <location>
        <begin position="115"/>
        <end position="134"/>
    </location>
</feature>
<dbReference type="GO" id="GO:0016020">
    <property type="term" value="C:membrane"/>
    <property type="evidence" value="ECO:0007669"/>
    <property type="project" value="UniProtKB-SubCell"/>
</dbReference>
<keyword evidence="3" id="KW-0325">Glycoprotein</keyword>
<dbReference type="SUPFAM" id="SSF103473">
    <property type="entry name" value="MFS general substrate transporter"/>
    <property type="match status" value="1"/>
</dbReference>
<keyword evidence="4" id="KW-1133">Transmembrane helix</keyword>
<comment type="subcellular location">
    <subcellularLocation>
        <location evidence="1">Membrane</location>
        <topology evidence="1">Multi-pass membrane protein</topology>
    </subcellularLocation>
</comment>
<sequence>MNTWGVINSFGAFQSYYVEALRRPPSDIAWIGSIEIFLLLFIGMITGRLTDAGYFRPIAILGSVLVVVGTITTSVCTQYWQVFLAQGICVGLGNGCLFCPTIAVVSTYFTKRRSLAIGITACGSGFGGILYPVLIQELMPRLGFQWSVRIIGFTQGVALLVAILCLKPRVAPRKAGSLVEWAAFKEMEYSFYALGCFLCYWGSYFAFFFIAAYSRDIQGMTYTTSLKLIMVMNGVGTIGRLLPNYIADRVDTLTMFIPTAGLGALLMFCWIPISSISSLYV</sequence>
<dbReference type="InterPro" id="IPR011701">
    <property type="entry name" value="MFS"/>
</dbReference>
<accession>A0A430L3L1</accession>
<dbReference type="PANTHER" id="PTHR11360:SF130">
    <property type="entry name" value="MAJOR FACILITATOR SUPERFAMILY (MFS) PROFILE DOMAIN-CONTAINING PROTEIN-RELATED"/>
    <property type="match status" value="1"/>
</dbReference>
<comment type="caution">
    <text evidence="5">The sequence shown here is derived from an EMBL/GenBank/DDBJ whole genome shotgun (WGS) entry which is preliminary data.</text>
</comment>
<dbReference type="GO" id="GO:0022857">
    <property type="term" value="F:transmembrane transporter activity"/>
    <property type="evidence" value="ECO:0007669"/>
    <property type="project" value="InterPro"/>
</dbReference>
<evidence type="ECO:0000256" key="3">
    <source>
        <dbReference type="ARBA" id="ARBA00023180"/>
    </source>
</evidence>
<dbReference type="Proteomes" id="UP000287124">
    <property type="component" value="Unassembled WGS sequence"/>
</dbReference>
<name>A0A430L3L1_9HYPO</name>
<feature type="transmembrane region" description="Helical" evidence="4">
    <location>
        <begin position="54"/>
        <end position="73"/>
    </location>
</feature>
<dbReference type="InterPro" id="IPR050327">
    <property type="entry name" value="Proton-linked_MCT"/>
</dbReference>
<feature type="transmembrane region" description="Helical" evidence="4">
    <location>
        <begin position="191"/>
        <end position="213"/>
    </location>
</feature>
<dbReference type="Gene3D" id="1.20.1250.20">
    <property type="entry name" value="MFS general substrate transporter like domains"/>
    <property type="match status" value="1"/>
</dbReference>
<keyword evidence="4" id="KW-0812">Transmembrane</keyword>
<gene>
    <name evidence="5" type="ORF">BHE90_015300</name>
</gene>